<evidence type="ECO:0000256" key="7">
    <source>
        <dbReference type="ARBA" id="ARBA00023012"/>
    </source>
</evidence>
<reference evidence="10 11" key="1">
    <citation type="submission" date="2018-06" db="EMBL/GenBank/DDBJ databases">
        <authorList>
            <consortium name="Pathogen Informatics"/>
            <person name="Doyle S."/>
        </authorList>
    </citation>
    <scope>NUCLEOTIDE SEQUENCE [LARGE SCALE GENOMIC DNA]</scope>
    <source>
        <strain evidence="10 11">NCTC13063</strain>
    </source>
</reference>
<evidence type="ECO:0000313" key="11">
    <source>
        <dbReference type="Proteomes" id="UP000255283"/>
    </source>
</evidence>
<dbReference type="InterPro" id="IPR005467">
    <property type="entry name" value="His_kinase_dom"/>
</dbReference>
<dbReference type="InterPro" id="IPR003594">
    <property type="entry name" value="HATPase_dom"/>
</dbReference>
<dbReference type="Pfam" id="PF17140">
    <property type="entry name" value="DUF5113"/>
    <property type="match status" value="2"/>
</dbReference>
<dbReference type="PANTHER" id="PTHR42878:SF7">
    <property type="entry name" value="SENSOR HISTIDINE KINASE GLRK"/>
    <property type="match status" value="1"/>
</dbReference>
<dbReference type="PANTHER" id="PTHR42878">
    <property type="entry name" value="TWO-COMPONENT HISTIDINE KINASE"/>
    <property type="match status" value="1"/>
</dbReference>
<evidence type="ECO:0000259" key="9">
    <source>
        <dbReference type="PROSITE" id="PS50109"/>
    </source>
</evidence>
<evidence type="ECO:0000256" key="4">
    <source>
        <dbReference type="ARBA" id="ARBA00022741"/>
    </source>
</evidence>
<feature type="transmembrane region" description="Helical" evidence="8">
    <location>
        <begin position="869"/>
        <end position="889"/>
    </location>
</feature>
<name>A0AAQ1UHF5_9BACT</name>
<dbReference type="InterPro" id="IPR011990">
    <property type="entry name" value="TPR-like_helical_dom_sf"/>
</dbReference>
<dbReference type="InterPro" id="IPR033405">
    <property type="entry name" value="DUF5112"/>
</dbReference>
<keyword evidence="8" id="KW-0472">Membrane</keyword>
<keyword evidence="6" id="KW-0067">ATP-binding</keyword>
<dbReference type="Gene3D" id="3.30.565.10">
    <property type="entry name" value="Histidine kinase-like ATPase, C-terminal domain"/>
    <property type="match status" value="1"/>
</dbReference>
<dbReference type="RefSeq" id="WP_115153154.1">
    <property type="nucleotide sequence ID" value="NZ_DBFWLE010000018.1"/>
</dbReference>
<dbReference type="GO" id="GO:0000156">
    <property type="term" value="F:phosphorelay response regulator activity"/>
    <property type="evidence" value="ECO:0007669"/>
    <property type="project" value="TreeGrafter"/>
</dbReference>
<keyword evidence="4" id="KW-0547">Nucleotide-binding</keyword>
<organism evidence="10 11">
    <name type="scientific">Segatella buccae</name>
    <dbReference type="NCBI Taxonomy" id="28126"/>
    <lineage>
        <taxon>Bacteria</taxon>
        <taxon>Pseudomonadati</taxon>
        <taxon>Bacteroidota</taxon>
        <taxon>Bacteroidia</taxon>
        <taxon>Bacteroidales</taxon>
        <taxon>Prevotellaceae</taxon>
        <taxon>Segatella</taxon>
    </lineage>
</organism>
<accession>A0AAQ1UHF5</accession>
<comment type="caution">
    <text evidence="10">The sequence shown here is derived from an EMBL/GenBank/DDBJ whole genome shotgun (WGS) entry which is preliminary data.</text>
</comment>
<dbReference type="PROSITE" id="PS50109">
    <property type="entry name" value="HIS_KIN"/>
    <property type="match status" value="1"/>
</dbReference>
<dbReference type="InterPro" id="IPR033406">
    <property type="entry name" value="DUF5113"/>
</dbReference>
<protein>
    <recommendedName>
        <fullName evidence="2">histidine kinase</fullName>
        <ecNumber evidence="2">2.7.13.3</ecNumber>
    </recommendedName>
</protein>
<dbReference type="SMART" id="SM00387">
    <property type="entry name" value="HATPase_c"/>
    <property type="match status" value="1"/>
</dbReference>
<dbReference type="GO" id="GO:0007234">
    <property type="term" value="P:osmosensory signaling via phosphorelay pathway"/>
    <property type="evidence" value="ECO:0007669"/>
    <property type="project" value="TreeGrafter"/>
</dbReference>
<dbReference type="GO" id="GO:0005524">
    <property type="term" value="F:ATP binding"/>
    <property type="evidence" value="ECO:0007669"/>
    <property type="project" value="UniProtKB-KW"/>
</dbReference>
<evidence type="ECO:0000313" key="10">
    <source>
        <dbReference type="EMBL" id="SUB79235.1"/>
    </source>
</evidence>
<dbReference type="EMBL" id="UGTJ01000001">
    <property type="protein sequence ID" value="SUB79235.1"/>
    <property type="molecule type" value="Genomic_DNA"/>
</dbReference>
<keyword evidence="8" id="KW-0812">Transmembrane</keyword>
<gene>
    <name evidence="10" type="primary">srrB</name>
    <name evidence="10" type="ORF">NCTC13063_00493</name>
</gene>
<dbReference type="SUPFAM" id="SSF55874">
    <property type="entry name" value="ATPase domain of HSP90 chaperone/DNA topoisomerase II/histidine kinase"/>
    <property type="match status" value="1"/>
</dbReference>
<keyword evidence="5" id="KW-0418">Kinase</keyword>
<dbReference type="PROSITE" id="PS51257">
    <property type="entry name" value="PROKAR_LIPOPROTEIN"/>
    <property type="match status" value="1"/>
</dbReference>
<dbReference type="InterPro" id="IPR050351">
    <property type="entry name" value="BphY/WalK/GraS-like"/>
</dbReference>
<evidence type="ECO:0000256" key="3">
    <source>
        <dbReference type="ARBA" id="ARBA00022679"/>
    </source>
</evidence>
<dbReference type="Proteomes" id="UP000255283">
    <property type="component" value="Unassembled WGS sequence"/>
</dbReference>
<keyword evidence="8" id="KW-1133">Transmembrane helix</keyword>
<evidence type="ECO:0000256" key="8">
    <source>
        <dbReference type="SAM" id="Phobius"/>
    </source>
</evidence>
<dbReference type="Gene3D" id="1.25.40.10">
    <property type="entry name" value="Tetratricopeptide repeat domain"/>
    <property type="match status" value="1"/>
</dbReference>
<dbReference type="EC" id="2.7.13.3" evidence="2"/>
<dbReference type="AlphaFoldDB" id="A0AAQ1UHF5"/>
<sequence length="1158" mass="133490">MKTKLEITQLLLKGVPLLVTFLWLSACRPPHQIEVDKLNDKSYAFHYRDLDSTKKYALQALELSDDYGQGYAEACNNLAFVDIMHMDYAGAYKLLAKVSTHTDDQIELLVADIQQMRLCQRESRNKDFYDFRERAARRLKRIDEEGDNLSRRQKLRMVYARSEFGIVNSTYLYYVGLEKPFIEALESINPVEVEQDTAQYLNYLYCIGAGGAIQGTREEVAQTEFNYLLRCYLLADGSNYPFWKANSMQAISEHLQSDVIRRYLIKNNQSAIKFINVDQMNDSLLAGNLAQRSLDLFMKYGDVYQTAGAYRTLAQCYWCINDYKSAAICLETALTKNKAINEAPDLVASIREQLSLVYSAIDDKPNSDRNRNLYLDLQEQTRQDRQLEARAAQLDKNAAQLNWMIIAVITMIVFVIALLIAFGIMRRRNNKRFSYDKLLDPLNVWKEHNEQEVNSLLERQAEIEEKQNIVKQHIDENKRRNLEQRAKVQLVNSITPLIDRIVHEVAKLSTQQETAVIRKERFDYISEVADKISEYNDVLTHWIQMRQGALSLHIESFPLQLLFNVVKKGKMSFLLKGITLKIDDTQAVVKADRTLTLFMVNTIADNARKFTGSGGEVHIYAQETDEYVEIRIEDTGKGMDGEQLSHIFDHTYTGGHGFGLLNCKGIIEKYKKISTLFKVCEIGVESTKGKGSKFFFRLPKGLVRGLRLFLVVVSMAVSLSSAMASGESVHHGVENMPQSLVLAGRYADSAYFSNINGRYRRTLEFADSARKYLNAYYLEKHPEGKFLMKAYATSGEPAEIRWFHDGLVTRYSVILDIRNESAVAALALHEWQLYTYNNKVYTQLFRERSADDTLDNYVRTMQASENSKIVAIILLIVLLVLIFPAYYLLYYRHVVAYKLAVEQVNTINAILLTEQSDEDKLKNIRQIWQEKPILRVSPRLHDVVRQIEKALEKSVAYHQNQEVSIELAEDELHRSEYENDKLYISNSVLDNCLSALKHETMYYPSRIRQLIDDNPENVEALSELVGYYKSLYTMLSEQAMQQVVGNVKLDKAIVEYLFDMLRKESGGNKLELLKSEKDSLYVIYMVKIPHLRNDEEYLRRLFTPLTDNLNFLLCRQIVREIGEVFNMRRCGIRAFKDEHGLGVIEIVLPKSLENVIGK</sequence>
<proteinExistence type="predicted"/>
<dbReference type="InterPro" id="IPR036890">
    <property type="entry name" value="HATPase_C_sf"/>
</dbReference>
<dbReference type="GO" id="GO:0004673">
    <property type="term" value="F:protein histidine kinase activity"/>
    <property type="evidence" value="ECO:0007669"/>
    <property type="project" value="UniProtKB-EC"/>
</dbReference>
<dbReference type="Pfam" id="PF02518">
    <property type="entry name" value="HATPase_c"/>
    <property type="match status" value="1"/>
</dbReference>
<evidence type="ECO:0000256" key="6">
    <source>
        <dbReference type="ARBA" id="ARBA00022840"/>
    </source>
</evidence>
<evidence type="ECO:0000256" key="1">
    <source>
        <dbReference type="ARBA" id="ARBA00000085"/>
    </source>
</evidence>
<comment type="catalytic activity">
    <reaction evidence="1">
        <text>ATP + protein L-histidine = ADP + protein N-phospho-L-histidine.</text>
        <dbReference type="EC" id="2.7.13.3"/>
    </reaction>
</comment>
<evidence type="ECO:0000256" key="2">
    <source>
        <dbReference type="ARBA" id="ARBA00012438"/>
    </source>
</evidence>
<feature type="transmembrane region" description="Helical" evidence="8">
    <location>
        <begin position="403"/>
        <end position="425"/>
    </location>
</feature>
<keyword evidence="3 10" id="KW-0808">Transferase</keyword>
<feature type="domain" description="Histidine kinase" evidence="9">
    <location>
        <begin position="500"/>
        <end position="702"/>
    </location>
</feature>
<dbReference type="Pfam" id="PF17139">
    <property type="entry name" value="DUF5112"/>
    <property type="match status" value="1"/>
</dbReference>
<dbReference type="GO" id="GO:0030295">
    <property type="term" value="F:protein kinase activator activity"/>
    <property type="evidence" value="ECO:0007669"/>
    <property type="project" value="TreeGrafter"/>
</dbReference>
<evidence type="ECO:0000256" key="5">
    <source>
        <dbReference type="ARBA" id="ARBA00022777"/>
    </source>
</evidence>
<keyword evidence="7" id="KW-0902">Two-component regulatory system</keyword>
<dbReference type="SUPFAM" id="SSF48452">
    <property type="entry name" value="TPR-like"/>
    <property type="match status" value="1"/>
</dbReference>